<dbReference type="KEGG" id="bcv:Bcav_2511"/>
<evidence type="ECO:0000313" key="5">
    <source>
        <dbReference type="Proteomes" id="UP000007962"/>
    </source>
</evidence>
<dbReference type="HOGENOM" id="CLU_029601_2_3_11"/>
<name>C5BWU5_BEUC1</name>
<dbReference type="EMBL" id="CP001618">
    <property type="protein sequence ID" value="ACQ80761.1"/>
    <property type="molecule type" value="Genomic_DNA"/>
</dbReference>
<feature type="domain" description="Smf/DprA SLOG" evidence="2">
    <location>
        <begin position="92"/>
        <end position="301"/>
    </location>
</feature>
<dbReference type="InterPro" id="IPR057666">
    <property type="entry name" value="DrpA_SLOG"/>
</dbReference>
<reference evidence="4 5" key="1">
    <citation type="journal article" date="2009" name="Stand. Genomic Sci.">
        <title>Complete genome sequence of Beutenbergia cavernae type strain (HKI 0122).</title>
        <authorList>
            <person name="Land M."/>
            <person name="Pukall R."/>
            <person name="Abt B."/>
            <person name="Goker M."/>
            <person name="Rohde M."/>
            <person name="Glavina Del Rio T."/>
            <person name="Tice H."/>
            <person name="Copeland A."/>
            <person name="Cheng J.F."/>
            <person name="Lucas S."/>
            <person name="Chen F."/>
            <person name="Nolan M."/>
            <person name="Bruce D."/>
            <person name="Goodwin L."/>
            <person name="Pitluck S."/>
            <person name="Ivanova N."/>
            <person name="Mavromatis K."/>
            <person name="Ovchinnikova G."/>
            <person name="Pati A."/>
            <person name="Chen A."/>
            <person name="Palaniappan K."/>
            <person name="Hauser L."/>
            <person name="Chang Y.J."/>
            <person name="Jefferies C.C."/>
            <person name="Saunders E."/>
            <person name="Brettin T."/>
            <person name="Detter J.C."/>
            <person name="Han C."/>
            <person name="Chain P."/>
            <person name="Bristow J."/>
            <person name="Eisen J.A."/>
            <person name="Markowitz V."/>
            <person name="Hugenholtz P."/>
            <person name="Kyrpides N.C."/>
            <person name="Klenk H.P."/>
            <person name="Lapidus A."/>
        </authorList>
    </citation>
    <scope>NUCLEOTIDE SEQUENCE [LARGE SCALE GENOMIC DNA]</scope>
    <source>
        <strain evidence="5">ATCC BAA-8 / DSM 12333 / NBRC 16432</strain>
    </source>
</reference>
<evidence type="ECO:0000256" key="1">
    <source>
        <dbReference type="ARBA" id="ARBA00006525"/>
    </source>
</evidence>
<dbReference type="eggNOG" id="COG0758">
    <property type="taxonomic scope" value="Bacteria"/>
</dbReference>
<dbReference type="InterPro" id="IPR041614">
    <property type="entry name" value="DprA_WH"/>
</dbReference>
<dbReference type="PANTHER" id="PTHR43022:SF1">
    <property type="entry name" value="PROTEIN SMF"/>
    <property type="match status" value="1"/>
</dbReference>
<dbReference type="SUPFAM" id="SSF102405">
    <property type="entry name" value="MCP/YpsA-like"/>
    <property type="match status" value="1"/>
</dbReference>
<proteinExistence type="inferred from homology"/>
<comment type="similarity">
    <text evidence="1">Belongs to the DprA/Smf family.</text>
</comment>
<dbReference type="Gene3D" id="1.10.10.10">
    <property type="entry name" value="Winged helix-like DNA-binding domain superfamily/Winged helix DNA-binding domain"/>
    <property type="match status" value="1"/>
</dbReference>
<organism evidence="4 5">
    <name type="scientific">Beutenbergia cavernae (strain ATCC BAA-8 / DSM 12333 / CCUG 43141 / JCM 11478 / NBRC 16432 / NCIMB 13614 / HKI 0122)</name>
    <dbReference type="NCBI Taxonomy" id="471853"/>
    <lineage>
        <taxon>Bacteria</taxon>
        <taxon>Bacillati</taxon>
        <taxon>Actinomycetota</taxon>
        <taxon>Actinomycetes</taxon>
        <taxon>Micrococcales</taxon>
        <taxon>Beutenbergiaceae</taxon>
        <taxon>Beutenbergia</taxon>
    </lineage>
</organism>
<dbReference type="NCBIfam" id="TIGR00732">
    <property type="entry name" value="dprA"/>
    <property type="match status" value="1"/>
</dbReference>
<dbReference type="STRING" id="471853.Bcav_2511"/>
<dbReference type="AlphaFoldDB" id="C5BWU5"/>
<evidence type="ECO:0000259" key="3">
    <source>
        <dbReference type="Pfam" id="PF17782"/>
    </source>
</evidence>
<dbReference type="GO" id="GO:0009294">
    <property type="term" value="P:DNA-mediated transformation"/>
    <property type="evidence" value="ECO:0007669"/>
    <property type="project" value="InterPro"/>
</dbReference>
<dbReference type="InterPro" id="IPR003488">
    <property type="entry name" value="DprA"/>
</dbReference>
<dbReference type="InterPro" id="IPR036388">
    <property type="entry name" value="WH-like_DNA-bd_sf"/>
</dbReference>
<dbReference type="Pfam" id="PF02481">
    <property type="entry name" value="DNA_processg_A"/>
    <property type="match status" value="1"/>
</dbReference>
<keyword evidence="5" id="KW-1185">Reference proteome</keyword>
<dbReference type="Proteomes" id="UP000007962">
    <property type="component" value="Chromosome"/>
</dbReference>
<feature type="domain" description="DprA winged helix" evidence="3">
    <location>
        <begin position="326"/>
        <end position="382"/>
    </location>
</feature>
<evidence type="ECO:0000259" key="2">
    <source>
        <dbReference type="Pfam" id="PF02481"/>
    </source>
</evidence>
<sequence length="386" mass="39366">MAELVFDAADPVLATVAWNRLAEPGDVAAARLLGALSPVAALSWLTDPVGGVPCAPEDPRGWDRARARWEPRLIGLDPRRELATIRRFGGRVVLPSDPWWPAALADLAPYVPVCLWVRGDPAVLAAPGLAIVGSRAASSYGVTVAADIAAGVASSGHVVISGGAYGIDAAAHRGALAVGGPTVAVLAGGLDRFYPPGNSDLLRAVGRDGALVAELPPGSSPSRPRFLLRNRLIAALAGATLVVEAAWRSGALNTARQASDLLRPIGAVPGSVSSAVSAGCHRMVREMAATLVTDVAEALELLLPIGAAGESTPPEVAVGSGRPGGSPADLAPREALVWDALPRRAAAQPDSVARVAGLGVPEVRAALGRLELAGHALRDAGGWRRA</sequence>
<dbReference type="Gene3D" id="3.40.50.450">
    <property type="match status" value="1"/>
</dbReference>
<dbReference type="PANTHER" id="PTHR43022">
    <property type="entry name" value="PROTEIN SMF"/>
    <property type="match status" value="1"/>
</dbReference>
<protein>
    <submittedName>
        <fullName evidence="4">DNA protecting protein DprA</fullName>
    </submittedName>
</protein>
<gene>
    <name evidence="4" type="ordered locus">Bcav_2511</name>
</gene>
<dbReference type="Pfam" id="PF17782">
    <property type="entry name" value="WHD_DprA"/>
    <property type="match status" value="1"/>
</dbReference>
<dbReference type="RefSeq" id="WP_015883001.1">
    <property type="nucleotide sequence ID" value="NC_012669.1"/>
</dbReference>
<evidence type="ECO:0000313" key="4">
    <source>
        <dbReference type="EMBL" id="ACQ80761.1"/>
    </source>
</evidence>
<accession>C5BWU5</accession>
<dbReference type="OrthoDB" id="9785707at2"/>